<name>A0A4C1X4A0_EUMVA</name>
<sequence>MSFEIAAHKSRIFRTHPIALNKLASNEIRELDSWSRSRFRPRPGSPPAVSVQSRSHFASGRRAEPRVAHHSQLRIEVGRYIRGKVAVTNHLSLNESAGQARGINGGRGQFRRLDDTPTVPGEFQTNIPQAVQARTFFGAVTRT</sequence>
<comment type="caution">
    <text evidence="2">The sequence shown here is derived from an EMBL/GenBank/DDBJ whole genome shotgun (WGS) entry which is preliminary data.</text>
</comment>
<reference evidence="2 3" key="1">
    <citation type="journal article" date="2019" name="Commun. Biol.">
        <title>The bagworm genome reveals a unique fibroin gene that provides high tensile strength.</title>
        <authorList>
            <person name="Kono N."/>
            <person name="Nakamura H."/>
            <person name="Ohtoshi R."/>
            <person name="Tomita M."/>
            <person name="Numata K."/>
            <person name="Arakawa K."/>
        </authorList>
    </citation>
    <scope>NUCLEOTIDE SEQUENCE [LARGE SCALE GENOMIC DNA]</scope>
</reference>
<organism evidence="2 3">
    <name type="scientific">Eumeta variegata</name>
    <name type="common">Bagworm moth</name>
    <name type="synonym">Eumeta japonica</name>
    <dbReference type="NCBI Taxonomy" id="151549"/>
    <lineage>
        <taxon>Eukaryota</taxon>
        <taxon>Metazoa</taxon>
        <taxon>Ecdysozoa</taxon>
        <taxon>Arthropoda</taxon>
        <taxon>Hexapoda</taxon>
        <taxon>Insecta</taxon>
        <taxon>Pterygota</taxon>
        <taxon>Neoptera</taxon>
        <taxon>Endopterygota</taxon>
        <taxon>Lepidoptera</taxon>
        <taxon>Glossata</taxon>
        <taxon>Ditrysia</taxon>
        <taxon>Tineoidea</taxon>
        <taxon>Psychidae</taxon>
        <taxon>Oiketicinae</taxon>
        <taxon>Eumeta</taxon>
    </lineage>
</organism>
<proteinExistence type="predicted"/>
<dbReference type="Proteomes" id="UP000299102">
    <property type="component" value="Unassembled WGS sequence"/>
</dbReference>
<evidence type="ECO:0000313" key="2">
    <source>
        <dbReference type="EMBL" id="GBP57963.1"/>
    </source>
</evidence>
<dbReference type="EMBL" id="BGZK01000724">
    <property type="protein sequence ID" value="GBP57963.1"/>
    <property type="molecule type" value="Genomic_DNA"/>
</dbReference>
<dbReference type="AlphaFoldDB" id="A0A4C1X4A0"/>
<accession>A0A4C1X4A0</accession>
<evidence type="ECO:0000256" key="1">
    <source>
        <dbReference type="SAM" id="MobiDB-lite"/>
    </source>
</evidence>
<evidence type="ECO:0000313" key="3">
    <source>
        <dbReference type="Proteomes" id="UP000299102"/>
    </source>
</evidence>
<gene>
    <name evidence="2" type="ORF">EVAR_82600_1</name>
</gene>
<feature type="region of interest" description="Disordered" evidence="1">
    <location>
        <begin position="36"/>
        <end position="66"/>
    </location>
</feature>
<protein>
    <submittedName>
        <fullName evidence="2">Uncharacterized protein</fullName>
    </submittedName>
</protein>
<keyword evidence="3" id="KW-1185">Reference proteome</keyword>